<dbReference type="GO" id="GO:0008237">
    <property type="term" value="F:metallopeptidase activity"/>
    <property type="evidence" value="ECO:0007669"/>
    <property type="project" value="UniProtKB-KW"/>
</dbReference>
<sequence length="616" mass="72383">MKFLKKIEILPNESITSILYRLAEANYYQGPKIIADFLHMNMYTIDSNNFSRKQCEKILSFINKTPADLYARSTVCHTKDNDLLVMRSRVKFCPACIKDTPHHQWLWNFTVVNICLKHSIILVDKCPKCFEKISVKALLKRTCRKCSFPFNNTSPKNIKEDSLLYKSQNDMYNRIFHKPIEILSELSLEKYIQFAKEILVIFEDQNSFTASTETKVHSFRKVKGGNYFNNEDLAHALCNVYWLLTDINENLPKVLNGFEKLNYSKRKRRMLQFKKLLQSNEGSYLQNAYNTFRQQQIEEGNTSRNVASYDKKSALKIKDKYYVKRELPKVLNISLEKLNDLIQKKLLEPKKVSRGKAVHYLFNKHEVEHLMKQIKTEKEDAIGYYEAKDMLGVSFESVKELVKKEILTEKEYVWRSEKCLSRTEIKAILCNVGNVTFDINLSEYISLKDVLDKYKTSGISIPLLLQSIRNNKLRPRTNVTNANITNFFFRISEIKSVLEAIKRKNQNQKGYHFIDITKMMNISDRTLHKLIECKLLEQPEKTISPKGRTLYWFPKKVVDDFCSTYITVREAEKEYGIPQGRVRKLVYQGHVRNYLEGVCRKMLLNRNELELVLEQM</sequence>
<dbReference type="Pfam" id="PF06527">
    <property type="entry name" value="TniQ"/>
    <property type="match status" value="1"/>
</dbReference>
<evidence type="ECO:0000259" key="1">
    <source>
        <dbReference type="Pfam" id="PF06527"/>
    </source>
</evidence>
<gene>
    <name evidence="2" type="ORF">JOC95_002017</name>
</gene>
<protein>
    <submittedName>
        <fullName evidence="2">Metalloprotease</fullName>
    </submittedName>
</protein>
<evidence type="ECO:0000313" key="2">
    <source>
        <dbReference type="EMBL" id="MBM7620164.1"/>
    </source>
</evidence>
<keyword evidence="3" id="KW-1185">Reference proteome</keyword>
<proteinExistence type="predicted"/>
<accession>A0ABS2NZX3</accession>
<dbReference type="EMBL" id="JAFBED010000004">
    <property type="protein sequence ID" value="MBM7620164.1"/>
    <property type="molecule type" value="Genomic_DNA"/>
</dbReference>
<dbReference type="RefSeq" id="WP_204415665.1">
    <property type="nucleotide sequence ID" value="NZ_JAFBED010000004.1"/>
</dbReference>
<keyword evidence="2" id="KW-0378">Hydrolase</keyword>
<keyword evidence="2" id="KW-0645">Protease</keyword>
<keyword evidence="2" id="KW-0482">Metalloprotease</keyword>
<comment type="caution">
    <text evidence="2">The sequence shown here is derived from an EMBL/GenBank/DDBJ whole genome shotgun (WGS) entry which is preliminary data.</text>
</comment>
<feature type="domain" description="TniQ" evidence="1">
    <location>
        <begin position="8"/>
        <end position="120"/>
    </location>
</feature>
<dbReference type="Proteomes" id="UP000737402">
    <property type="component" value="Unassembled WGS sequence"/>
</dbReference>
<reference evidence="2 3" key="1">
    <citation type="submission" date="2021-01" db="EMBL/GenBank/DDBJ databases">
        <title>Genomic Encyclopedia of Type Strains, Phase IV (KMG-IV): sequencing the most valuable type-strain genomes for metagenomic binning, comparative biology and taxonomic classification.</title>
        <authorList>
            <person name="Goeker M."/>
        </authorList>
    </citation>
    <scope>NUCLEOTIDE SEQUENCE [LARGE SCALE GENOMIC DNA]</scope>
    <source>
        <strain evidence="2 3">DSM 25879</strain>
    </source>
</reference>
<organism evidence="2 3">
    <name type="scientific">Sutcliffiella tianshenii</name>
    <dbReference type="NCBI Taxonomy" id="1463404"/>
    <lineage>
        <taxon>Bacteria</taxon>
        <taxon>Bacillati</taxon>
        <taxon>Bacillota</taxon>
        <taxon>Bacilli</taxon>
        <taxon>Bacillales</taxon>
        <taxon>Bacillaceae</taxon>
        <taxon>Sutcliffiella</taxon>
    </lineage>
</organism>
<name>A0ABS2NZX3_9BACI</name>
<evidence type="ECO:0000313" key="3">
    <source>
        <dbReference type="Proteomes" id="UP000737402"/>
    </source>
</evidence>
<dbReference type="InterPro" id="IPR009492">
    <property type="entry name" value="TniQ"/>
</dbReference>